<protein>
    <recommendedName>
        <fullName evidence="4">Class I SAM-dependent methyltransferase</fullName>
    </recommendedName>
</protein>
<keyword evidence="1" id="KW-0472">Membrane</keyword>
<dbReference type="RefSeq" id="WP_111728309.1">
    <property type="nucleotide sequence ID" value="NZ_QHKO01000001.1"/>
</dbReference>
<accession>A0A328C939</accession>
<name>A0A328C939_9DELT</name>
<keyword evidence="3" id="KW-1185">Reference proteome</keyword>
<evidence type="ECO:0000313" key="2">
    <source>
        <dbReference type="EMBL" id="RAL25137.1"/>
    </source>
</evidence>
<dbReference type="AlphaFoldDB" id="A0A328C939"/>
<keyword evidence="1" id="KW-1133">Transmembrane helix</keyword>
<dbReference type="InterPro" id="IPR029063">
    <property type="entry name" value="SAM-dependent_MTases_sf"/>
</dbReference>
<organism evidence="2 3">
    <name type="scientific">Lujinxingia litoralis</name>
    <dbReference type="NCBI Taxonomy" id="2211119"/>
    <lineage>
        <taxon>Bacteria</taxon>
        <taxon>Deltaproteobacteria</taxon>
        <taxon>Bradymonadales</taxon>
        <taxon>Lujinxingiaceae</taxon>
        <taxon>Lujinxingia</taxon>
    </lineage>
</organism>
<sequence>MKRYHVVEFEDLPWFPSFLRDAMTRTLVAFVGVMGADRVIAAEVRRALLKTHEERIVDLGSGAGGVMPSIVEELRNQGQKVDLLLTDLYPNQQAIDALTTPERPWLQYRPSPLDATELSNAPQGLKTMINSFHHLRPEQAKALLHSAAAHRQPLLIYELSHKRLPMALWIPLLPISLLLTMLLGMLSTLKVRPLPMSQIVLTFLIPLIPLFYAWDGQASMMRMYSFDELQSMTEDAPRTGYTWDIKQATDDSGKTIGMVLRGIPTET</sequence>
<dbReference type="OrthoDB" id="117053at2"/>
<reference evidence="2 3" key="1">
    <citation type="submission" date="2018-05" db="EMBL/GenBank/DDBJ databases">
        <title>Lujinxingia marina gen. nov. sp. nov., a new facultative anaerobic member of the class Deltaproteobacteria, and proposal of Lujinxingaceae fam. nov.</title>
        <authorList>
            <person name="Li C.-M."/>
        </authorList>
    </citation>
    <scope>NUCLEOTIDE SEQUENCE [LARGE SCALE GENOMIC DNA]</scope>
    <source>
        <strain evidence="2 3">B210</strain>
    </source>
</reference>
<comment type="caution">
    <text evidence="2">The sequence shown here is derived from an EMBL/GenBank/DDBJ whole genome shotgun (WGS) entry which is preliminary data.</text>
</comment>
<feature type="transmembrane region" description="Helical" evidence="1">
    <location>
        <begin position="195"/>
        <end position="214"/>
    </location>
</feature>
<dbReference type="Proteomes" id="UP000249169">
    <property type="component" value="Unassembled WGS sequence"/>
</dbReference>
<feature type="transmembrane region" description="Helical" evidence="1">
    <location>
        <begin position="166"/>
        <end position="189"/>
    </location>
</feature>
<gene>
    <name evidence="2" type="ORF">DL240_02685</name>
</gene>
<evidence type="ECO:0000256" key="1">
    <source>
        <dbReference type="SAM" id="Phobius"/>
    </source>
</evidence>
<keyword evidence="1" id="KW-0812">Transmembrane</keyword>
<dbReference type="EMBL" id="QHKO01000001">
    <property type="protein sequence ID" value="RAL25137.1"/>
    <property type="molecule type" value="Genomic_DNA"/>
</dbReference>
<dbReference type="SUPFAM" id="SSF53335">
    <property type="entry name" value="S-adenosyl-L-methionine-dependent methyltransferases"/>
    <property type="match status" value="1"/>
</dbReference>
<evidence type="ECO:0008006" key="4">
    <source>
        <dbReference type="Google" id="ProtNLM"/>
    </source>
</evidence>
<proteinExistence type="predicted"/>
<evidence type="ECO:0000313" key="3">
    <source>
        <dbReference type="Proteomes" id="UP000249169"/>
    </source>
</evidence>